<name>S2JC40_MUCC1</name>
<protein>
    <submittedName>
        <fullName evidence="1">Uncharacterized protein</fullName>
    </submittedName>
</protein>
<proteinExistence type="predicted"/>
<evidence type="ECO:0000313" key="1">
    <source>
        <dbReference type="EMBL" id="EPB85967.1"/>
    </source>
</evidence>
<dbReference type="EMBL" id="KE123999">
    <property type="protein sequence ID" value="EPB85967.1"/>
    <property type="molecule type" value="Genomic_DNA"/>
</dbReference>
<dbReference type="VEuPathDB" id="FungiDB:HMPREF1544_07209"/>
<sequence length="134" mass="15605">MRILYGLIPLTWQYQTLEKPRDRRAFWRPWIAVVGQRKHNGIESIVDWSEADSELTSYRYCGPQDTRPGCLAAKKQMIANHSLFPFTKENALSTCSIRKIDTTVVTNIEKERIELSTNEWKKRDASADTVMEQQ</sequence>
<reference evidence="2" key="1">
    <citation type="submission" date="2013-05" db="EMBL/GenBank/DDBJ databases">
        <title>The Genome sequence of Mucor circinelloides f. circinelloides 1006PhL.</title>
        <authorList>
            <consortium name="The Broad Institute Genomics Platform"/>
            <person name="Cuomo C."/>
            <person name="Earl A."/>
            <person name="Findley K."/>
            <person name="Lee S.C."/>
            <person name="Walker B."/>
            <person name="Young S."/>
            <person name="Zeng Q."/>
            <person name="Gargeya S."/>
            <person name="Fitzgerald M."/>
            <person name="Haas B."/>
            <person name="Abouelleil A."/>
            <person name="Allen A.W."/>
            <person name="Alvarado L."/>
            <person name="Arachchi H.M."/>
            <person name="Berlin A.M."/>
            <person name="Chapman S.B."/>
            <person name="Gainer-Dewar J."/>
            <person name="Goldberg J."/>
            <person name="Griggs A."/>
            <person name="Gujja S."/>
            <person name="Hansen M."/>
            <person name="Howarth C."/>
            <person name="Imamovic A."/>
            <person name="Ireland A."/>
            <person name="Larimer J."/>
            <person name="McCowan C."/>
            <person name="Murphy C."/>
            <person name="Pearson M."/>
            <person name="Poon T.W."/>
            <person name="Priest M."/>
            <person name="Roberts A."/>
            <person name="Saif S."/>
            <person name="Shea T."/>
            <person name="Sisk P."/>
            <person name="Sykes S."/>
            <person name="Wortman J."/>
            <person name="Nusbaum C."/>
            <person name="Birren B."/>
        </authorList>
    </citation>
    <scope>NUCLEOTIDE SEQUENCE [LARGE SCALE GENOMIC DNA]</scope>
    <source>
        <strain evidence="2">1006PhL</strain>
    </source>
</reference>
<evidence type="ECO:0000313" key="2">
    <source>
        <dbReference type="Proteomes" id="UP000014254"/>
    </source>
</evidence>
<dbReference type="Proteomes" id="UP000014254">
    <property type="component" value="Unassembled WGS sequence"/>
</dbReference>
<dbReference type="InParanoid" id="S2JC40"/>
<dbReference type="AlphaFoldDB" id="S2JC40"/>
<gene>
    <name evidence="1" type="ORF">HMPREF1544_07209</name>
</gene>
<dbReference type="eggNOG" id="ENOG502RCW2">
    <property type="taxonomic scope" value="Eukaryota"/>
</dbReference>
<organism evidence="1 2">
    <name type="scientific">Mucor circinelloides f. circinelloides (strain 1006PhL)</name>
    <name type="common">Mucormycosis agent</name>
    <name type="synonym">Calyptromyces circinelloides</name>
    <dbReference type="NCBI Taxonomy" id="1220926"/>
    <lineage>
        <taxon>Eukaryota</taxon>
        <taxon>Fungi</taxon>
        <taxon>Fungi incertae sedis</taxon>
        <taxon>Mucoromycota</taxon>
        <taxon>Mucoromycotina</taxon>
        <taxon>Mucoromycetes</taxon>
        <taxon>Mucorales</taxon>
        <taxon>Mucorineae</taxon>
        <taxon>Mucoraceae</taxon>
        <taxon>Mucor</taxon>
    </lineage>
</organism>
<accession>S2JC40</accession>
<dbReference type="OrthoDB" id="2286555at2759"/>
<keyword evidence="2" id="KW-1185">Reference proteome</keyword>